<dbReference type="Pfam" id="PF05637">
    <property type="entry name" value="Glyco_transf_34"/>
    <property type="match status" value="1"/>
</dbReference>
<organism evidence="5 6">
    <name type="scientific">Stachybotrys chlorohalonatus (strain IBT 40285)</name>
    <dbReference type="NCBI Taxonomy" id="1283841"/>
    <lineage>
        <taxon>Eukaryota</taxon>
        <taxon>Fungi</taxon>
        <taxon>Dikarya</taxon>
        <taxon>Ascomycota</taxon>
        <taxon>Pezizomycotina</taxon>
        <taxon>Sordariomycetes</taxon>
        <taxon>Hypocreomycetidae</taxon>
        <taxon>Hypocreales</taxon>
        <taxon>Stachybotryaceae</taxon>
        <taxon>Stachybotrys</taxon>
    </lineage>
</organism>
<evidence type="ECO:0000256" key="4">
    <source>
        <dbReference type="SAM" id="Phobius"/>
    </source>
</evidence>
<keyword evidence="4" id="KW-0472">Membrane</keyword>
<keyword evidence="4" id="KW-0812">Transmembrane</keyword>
<dbReference type="InterPro" id="IPR008630">
    <property type="entry name" value="Glyco_trans_34"/>
</dbReference>
<dbReference type="HOGENOM" id="CLU_039661_0_0_1"/>
<proteinExistence type="inferred from homology"/>
<name>A0A084QVT8_STAC4</name>
<comment type="similarity">
    <text evidence="1">Belongs to the glycosyltransferase 34 family.</text>
</comment>
<feature type="transmembrane region" description="Helical" evidence="4">
    <location>
        <begin position="29"/>
        <end position="47"/>
    </location>
</feature>
<dbReference type="GO" id="GO:0006487">
    <property type="term" value="P:protein N-linked glycosylation"/>
    <property type="evidence" value="ECO:0007669"/>
    <property type="project" value="TreeGrafter"/>
</dbReference>
<evidence type="ECO:0000313" key="6">
    <source>
        <dbReference type="Proteomes" id="UP000028524"/>
    </source>
</evidence>
<evidence type="ECO:0000256" key="2">
    <source>
        <dbReference type="ARBA" id="ARBA00022676"/>
    </source>
</evidence>
<evidence type="ECO:0000256" key="3">
    <source>
        <dbReference type="ARBA" id="ARBA00022679"/>
    </source>
</evidence>
<dbReference type="EMBL" id="KL660000">
    <property type="protein sequence ID" value="KFA68073.1"/>
    <property type="molecule type" value="Genomic_DNA"/>
</dbReference>
<dbReference type="GO" id="GO:0000139">
    <property type="term" value="C:Golgi membrane"/>
    <property type="evidence" value="ECO:0007669"/>
    <property type="project" value="TreeGrafter"/>
</dbReference>
<dbReference type="OMA" id="HPIDAAN"/>
<evidence type="ECO:0000313" key="5">
    <source>
        <dbReference type="EMBL" id="KFA68073.1"/>
    </source>
</evidence>
<sequence>MMLNHKQSLVGSVADLLCRVTQNANWRRIIIISAVCVAFGFLVSAITQHSTTIADYSKEQWQWSVGHREEKSVRLPFMWKYLQQNPQIESFVAEDGNTYELSPDAPRWNVLGKKVLILDVDSRLDTSEGTMLNPDPLNRDTMQPRSAGIMNHMLYALRHGYDYRLVRPPNYTDRHGTWVKVPVVKEALKAYDIVVFLDSDAIFRYINLPLEWLMGHWNITQNTLLALPVDIEKRGNHDHKGNTVLNTGFLIAQQSESTQEMFRRWDACPNEEEWEGCGKWKKTFAHEQRAFSEYLRYEYSTGGRITPIPCNEANGSPIPRGNCRGVFVRHYWHNKTETVVELYDQVTSTTIDTLHSLFQREKDRFFVDASHLKYPFRDGDLVL</sequence>
<protein>
    <recommendedName>
        <fullName evidence="7">Nucleotide-diphospho-sugar transferase domain-containing protein</fullName>
    </recommendedName>
</protein>
<dbReference type="PANTHER" id="PTHR31306">
    <property type="entry name" value="ALPHA-1,6-MANNOSYLTRANSFERASE MNN11-RELATED"/>
    <property type="match status" value="1"/>
</dbReference>
<reference evidence="5 6" key="1">
    <citation type="journal article" date="2014" name="BMC Genomics">
        <title>Comparative genome sequencing reveals chemotype-specific gene clusters in the toxigenic black mold Stachybotrys.</title>
        <authorList>
            <person name="Semeiks J."/>
            <person name="Borek D."/>
            <person name="Otwinowski Z."/>
            <person name="Grishin N.V."/>
        </authorList>
    </citation>
    <scope>NUCLEOTIDE SEQUENCE [LARGE SCALE GENOMIC DNA]</scope>
    <source>
        <strain evidence="5 6">IBT 40285</strain>
    </source>
</reference>
<dbReference type="GO" id="GO:0016757">
    <property type="term" value="F:glycosyltransferase activity"/>
    <property type="evidence" value="ECO:0007669"/>
    <property type="project" value="UniProtKB-KW"/>
</dbReference>
<dbReference type="InParanoid" id="A0A084QVT8"/>
<evidence type="ECO:0000256" key="1">
    <source>
        <dbReference type="ARBA" id="ARBA00005664"/>
    </source>
</evidence>
<keyword evidence="4" id="KW-1133">Transmembrane helix</keyword>
<dbReference type="OrthoDB" id="3763672at2759"/>
<dbReference type="Gene3D" id="3.90.550.10">
    <property type="entry name" value="Spore Coat Polysaccharide Biosynthesis Protein SpsA, Chain A"/>
    <property type="match status" value="1"/>
</dbReference>
<keyword evidence="3" id="KW-0808">Transferase</keyword>
<accession>A0A084QVT8</accession>
<dbReference type="InterPro" id="IPR029044">
    <property type="entry name" value="Nucleotide-diphossugar_trans"/>
</dbReference>
<keyword evidence="2" id="KW-0328">Glycosyltransferase</keyword>
<gene>
    <name evidence="5" type="ORF">S40285_02586</name>
</gene>
<dbReference type="Proteomes" id="UP000028524">
    <property type="component" value="Unassembled WGS sequence"/>
</dbReference>
<evidence type="ECO:0008006" key="7">
    <source>
        <dbReference type="Google" id="ProtNLM"/>
    </source>
</evidence>
<keyword evidence="6" id="KW-1185">Reference proteome</keyword>
<dbReference type="AlphaFoldDB" id="A0A084QVT8"/>
<dbReference type="PANTHER" id="PTHR31306:SF3">
    <property type="entry name" value="NUCLEOTIDE-DIPHOSPHO-SUGAR TRANSFERASE DOMAIN-CONTAINING PROTEIN"/>
    <property type="match status" value="1"/>
</dbReference>